<dbReference type="InterPro" id="IPR036525">
    <property type="entry name" value="Tubulin/FtsZ_GTPase_sf"/>
</dbReference>
<dbReference type="RefSeq" id="WP_066336891.1">
    <property type="nucleotide sequence ID" value="NZ_CP017688.1"/>
</dbReference>
<organism evidence="1 2">
    <name type="scientific">Flavobacterium crassostreae</name>
    <dbReference type="NCBI Taxonomy" id="1763534"/>
    <lineage>
        <taxon>Bacteria</taxon>
        <taxon>Pseudomonadati</taxon>
        <taxon>Bacteroidota</taxon>
        <taxon>Flavobacteriia</taxon>
        <taxon>Flavobacteriales</taxon>
        <taxon>Flavobacteriaceae</taxon>
        <taxon>Flavobacterium</taxon>
    </lineage>
</organism>
<sequence>MNRNEIKIIGVGPAGIEVLERMQPNTIKNLDLVVCDIDISNLSKSSVESKVQLATGKTVTLSPITLFEEDCHLNVELDMAIDAAINAFDQIESLITENAKMAILIANVGDNTIPSGFKNSFAFFSNFSERYL</sequence>
<name>A0A1B9DL54_9FLAO</name>
<evidence type="ECO:0000313" key="2">
    <source>
        <dbReference type="Proteomes" id="UP000093510"/>
    </source>
</evidence>
<reference evidence="1 2" key="1">
    <citation type="submission" date="2016-03" db="EMBL/GenBank/DDBJ databases">
        <authorList>
            <person name="Ploux O."/>
        </authorList>
    </citation>
    <scope>NUCLEOTIDE SEQUENCE [LARGE SCALE GENOMIC DNA]</scope>
    <source>
        <strain evidence="1 2">LPB0076</strain>
    </source>
</reference>
<accession>A0A1B9DL54</accession>
<dbReference type="Proteomes" id="UP000093510">
    <property type="component" value="Unassembled WGS sequence"/>
</dbReference>
<evidence type="ECO:0008006" key="3">
    <source>
        <dbReference type="Google" id="ProtNLM"/>
    </source>
</evidence>
<dbReference type="SUPFAM" id="SSF52490">
    <property type="entry name" value="Tubulin nucleotide-binding domain-like"/>
    <property type="match status" value="1"/>
</dbReference>
<evidence type="ECO:0000313" key="1">
    <source>
        <dbReference type="EMBL" id="OCB70436.1"/>
    </source>
</evidence>
<dbReference type="AlphaFoldDB" id="A0A1B9DL54"/>
<gene>
    <name evidence="1" type="ORF">LPBF_12035</name>
</gene>
<dbReference type="Gene3D" id="3.40.50.1440">
    <property type="entry name" value="Tubulin/FtsZ, GTPase domain"/>
    <property type="match status" value="1"/>
</dbReference>
<protein>
    <recommendedName>
        <fullName evidence="3">Saccharopine dehydrogenase NADP binding domain-containing protein</fullName>
    </recommendedName>
</protein>
<comment type="caution">
    <text evidence="1">The sequence shown here is derived from an EMBL/GenBank/DDBJ whole genome shotgun (WGS) entry which is preliminary data.</text>
</comment>
<keyword evidence="2" id="KW-1185">Reference proteome</keyword>
<dbReference type="EMBL" id="LVEP01000062">
    <property type="protein sequence ID" value="OCB70436.1"/>
    <property type="molecule type" value="Genomic_DNA"/>
</dbReference>
<dbReference type="STRING" id="1763534.GCA_001831475_01445"/>
<proteinExistence type="predicted"/>